<sequence>MDIQRFGTTSRYSDIVVHNRTAWIVEVPSSTDADIATQTREVLGSLERLLDQAGSGKDRILMATVYLTDLADYDGMNAVWDAWVPPGSAPSRACVQVLALAQPGWRVEIALVAATGD</sequence>
<dbReference type="SUPFAM" id="SSF55298">
    <property type="entry name" value="YjgF-like"/>
    <property type="match status" value="1"/>
</dbReference>
<organism evidence="1 2">
    <name type="scientific">Azoarcus taiwanensis</name>
    <dbReference type="NCBI Taxonomy" id="666964"/>
    <lineage>
        <taxon>Bacteria</taxon>
        <taxon>Pseudomonadati</taxon>
        <taxon>Pseudomonadota</taxon>
        <taxon>Betaproteobacteria</taxon>
        <taxon>Rhodocyclales</taxon>
        <taxon>Zoogloeaceae</taxon>
        <taxon>Azoarcus</taxon>
    </lineage>
</organism>
<comment type="caution">
    <text evidence="1">The sequence shown here is derived from an EMBL/GenBank/DDBJ whole genome shotgun (WGS) entry which is preliminary data.</text>
</comment>
<dbReference type="Pfam" id="PF01042">
    <property type="entry name" value="Ribonuc_L-PSP"/>
    <property type="match status" value="1"/>
</dbReference>
<dbReference type="InterPro" id="IPR035959">
    <property type="entry name" value="RutC-like_sf"/>
</dbReference>
<accession>A0A972JAG9</accession>
<evidence type="ECO:0000313" key="1">
    <source>
        <dbReference type="EMBL" id="NMG02407.1"/>
    </source>
</evidence>
<name>A0A972JAG9_9RHOO</name>
<keyword evidence="2" id="KW-1185">Reference proteome</keyword>
<dbReference type="Gene3D" id="3.30.1330.40">
    <property type="entry name" value="RutC-like"/>
    <property type="match status" value="1"/>
</dbReference>
<dbReference type="CDD" id="cd06150">
    <property type="entry name" value="YjgF_YER057c_UK114_like_2"/>
    <property type="match status" value="1"/>
</dbReference>
<dbReference type="InterPro" id="IPR035709">
    <property type="entry name" value="YoaB-like"/>
</dbReference>
<dbReference type="EMBL" id="WTVM01000022">
    <property type="protein sequence ID" value="NMG02407.1"/>
    <property type="molecule type" value="Genomic_DNA"/>
</dbReference>
<dbReference type="AlphaFoldDB" id="A0A972JAG9"/>
<evidence type="ECO:0000313" key="2">
    <source>
        <dbReference type="Proteomes" id="UP000599523"/>
    </source>
</evidence>
<dbReference type="RefSeq" id="WP_168987195.1">
    <property type="nucleotide sequence ID" value="NZ_CAWPHM010000144.1"/>
</dbReference>
<dbReference type="PANTHER" id="PTHR47328">
    <property type="match status" value="1"/>
</dbReference>
<protein>
    <submittedName>
        <fullName evidence="1">RidA family protein</fullName>
    </submittedName>
</protein>
<dbReference type="InterPro" id="IPR006175">
    <property type="entry name" value="YjgF/YER057c/UK114"/>
</dbReference>
<dbReference type="Proteomes" id="UP000599523">
    <property type="component" value="Unassembled WGS sequence"/>
</dbReference>
<dbReference type="PANTHER" id="PTHR47328:SF1">
    <property type="entry name" value="RUTC FAMILY PROTEIN YOAB"/>
    <property type="match status" value="1"/>
</dbReference>
<proteinExistence type="predicted"/>
<reference evidence="1" key="1">
    <citation type="submission" date="2019-12" db="EMBL/GenBank/DDBJ databases">
        <title>Comparative genomics gives insights into the taxonomy of the Azoarcus-Aromatoleum group and reveals separate origins of nif in the plant-associated Azoarcus and non-plant-associated Aromatoleum sub-groups.</title>
        <authorList>
            <person name="Lafos M."/>
            <person name="Maluk M."/>
            <person name="Batista M."/>
            <person name="Junghare M."/>
            <person name="Carmona M."/>
            <person name="Faoro H."/>
            <person name="Cruz L.M."/>
            <person name="Battistoni F."/>
            <person name="De Souza E."/>
            <person name="Pedrosa F."/>
            <person name="Chen W.-M."/>
            <person name="Poole P.S."/>
            <person name="Dixon R.A."/>
            <person name="James E.K."/>
        </authorList>
    </citation>
    <scope>NUCLEOTIDE SEQUENCE</scope>
    <source>
        <strain evidence="1">NSC3</strain>
    </source>
</reference>
<gene>
    <name evidence="1" type="ORF">GPA21_05420</name>
</gene>